<keyword evidence="2" id="KW-1133">Transmembrane helix</keyword>
<keyword evidence="2" id="KW-0812">Transmembrane</keyword>
<feature type="compositionally biased region" description="Polar residues" evidence="1">
    <location>
        <begin position="126"/>
        <end position="139"/>
    </location>
</feature>
<evidence type="ECO:0000256" key="1">
    <source>
        <dbReference type="SAM" id="MobiDB-lite"/>
    </source>
</evidence>
<keyword evidence="2" id="KW-0472">Membrane</keyword>
<dbReference type="RefSeq" id="WP_007096227.1">
    <property type="nucleotide sequence ID" value="NZ_CP142125.1"/>
</dbReference>
<evidence type="ECO:0000313" key="3">
    <source>
        <dbReference type="EMBL" id="EDP97176.1"/>
    </source>
</evidence>
<feature type="region of interest" description="Disordered" evidence="1">
    <location>
        <begin position="120"/>
        <end position="151"/>
    </location>
</feature>
<gene>
    <name evidence="3" type="ORF">KAOT1_18477</name>
</gene>
<keyword evidence="4" id="KW-1185">Reference proteome</keyword>
<name>A9DNF2_9FLAO</name>
<dbReference type="OrthoDB" id="1340494at2"/>
<sequence length="311" mass="36204">MPPKTEATYKAEILKKHQENTEKSGYLLKPTPKKIQKACLHFFEQRNQAEDTRILNAFFQFDATSDRKNFIKNYELEKFKPIQNFLNGGTKKPTSENVDFTAWLVDFTPRPFFKYLQEENDEKVPTTENDPPQTVNTPGENEEDENKPTKTRNSSWYKIAGIALLVCISLILGINYLMQEVKTNTEKIPIEKNNLTNIPEKCMAWNGIEYKLANCADSIHPTYLTKVVPYDESDFKNLKKVTVDIETPFFEANNKTPLIWYYKLGKGKFEYYKSHGIHPVNGEPLEDITQYHIDKYIPKHKPKNSSFLQED</sequence>
<feature type="transmembrane region" description="Helical" evidence="2">
    <location>
        <begin position="156"/>
        <end position="178"/>
    </location>
</feature>
<dbReference type="HOGENOM" id="CLU_055117_0_0_10"/>
<dbReference type="EMBL" id="ABIB01000002">
    <property type="protein sequence ID" value="EDP97176.1"/>
    <property type="molecule type" value="Genomic_DNA"/>
</dbReference>
<reference evidence="3 4" key="1">
    <citation type="journal article" date="2011" name="J. Bacteriol.">
        <title>Genome sequence of the algicidal bacterium Kordia algicida OT-1.</title>
        <authorList>
            <person name="Lee H.S."/>
            <person name="Kang S.G."/>
            <person name="Kwon K.K."/>
            <person name="Lee J.H."/>
            <person name="Kim S.J."/>
        </authorList>
    </citation>
    <scope>NUCLEOTIDE SEQUENCE [LARGE SCALE GENOMIC DNA]</scope>
    <source>
        <strain evidence="3 4">OT-1</strain>
    </source>
</reference>
<comment type="caution">
    <text evidence="3">The sequence shown here is derived from an EMBL/GenBank/DDBJ whole genome shotgun (WGS) entry which is preliminary data.</text>
</comment>
<dbReference type="Proteomes" id="UP000002945">
    <property type="component" value="Unassembled WGS sequence"/>
</dbReference>
<proteinExistence type="predicted"/>
<evidence type="ECO:0000256" key="2">
    <source>
        <dbReference type="SAM" id="Phobius"/>
    </source>
</evidence>
<organism evidence="3 4">
    <name type="scientific">Kordia algicida OT-1</name>
    <dbReference type="NCBI Taxonomy" id="391587"/>
    <lineage>
        <taxon>Bacteria</taxon>
        <taxon>Pseudomonadati</taxon>
        <taxon>Bacteroidota</taxon>
        <taxon>Flavobacteriia</taxon>
        <taxon>Flavobacteriales</taxon>
        <taxon>Flavobacteriaceae</taxon>
        <taxon>Kordia</taxon>
    </lineage>
</organism>
<protein>
    <submittedName>
        <fullName evidence="3">Uncharacterized protein</fullName>
    </submittedName>
</protein>
<evidence type="ECO:0000313" key="4">
    <source>
        <dbReference type="Proteomes" id="UP000002945"/>
    </source>
</evidence>
<dbReference type="AlphaFoldDB" id="A9DNF2"/>
<accession>A9DNF2</accession>
<dbReference type="eggNOG" id="ENOG5032XUG">
    <property type="taxonomic scope" value="Bacteria"/>
</dbReference>